<reference evidence="1 2" key="1">
    <citation type="submission" date="2024-05" db="EMBL/GenBank/DDBJ databases">
        <title>Genome sequencing and assembly of Indian major carp, Cirrhinus mrigala (Hamilton, 1822).</title>
        <authorList>
            <person name="Mohindra V."/>
            <person name="Chowdhury L.M."/>
            <person name="Lal K."/>
            <person name="Jena J.K."/>
        </authorList>
    </citation>
    <scope>NUCLEOTIDE SEQUENCE [LARGE SCALE GENOMIC DNA]</scope>
    <source>
        <strain evidence="1">CM1030</strain>
        <tissue evidence="1">Blood</tissue>
    </source>
</reference>
<evidence type="ECO:0000313" key="2">
    <source>
        <dbReference type="Proteomes" id="UP001529510"/>
    </source>
</evidence>
<dbReference type="PANTHER" id="PTHR46484">
    <property type="entry name" value="SI:CH211-171H4.5-RELATED"/>
    <property type="match status" value="1"/>
</dbReference>
<dbReference type="Gene3D" id="2.60.40.10">
    <property type="entry name" value="Immunoglobulins"/>
    <property type="match status" value="1"/>
</dbReference>
<dbReference type="Proteomes" id="UP001529510">
    <property type="component" value="Unassembled WGS sequence"/>
</dbReference>
<organism evidence="1 2">
    <name type="scientific">Cirrhinus mrigala</name>
    <name type="common">Mrigala</name>
    <dbReference type="NCBI Taxonomy" id="683832"/>
    <lineage>
        <taxon>Eukaryota</taxon>
        <taxon>Metazoa</taxon>
        <taxon>Chordata</taxon>
        <taxon>Craniata</taxon>
        <taxon>Vertebrata</taxon>
        <taxon>Euteleostomi</taxon>
        <taxon>Actinopterygii</taxon>
        <taxon>Neopterygii</taxon>
        <taxon>Teleostei</taxon>
        <taxon>Ostariophysi</taxon>
        <taxon>Cypriniformes</taxon>
        <taxon>Cyprinidae</taxon>
        <taxon>Labeoninae</taxon>
        <taxon>Labeonini</taxon>
        <taxon>Cirrhinus</taxon>
    </lineage>
</organism>
<accession>A0ABD0PM95</accession>
<evidence type="ECO:0000313" key="1">
    <source>
        <dbReference type="EMBL" id="KAL0174927.1"/>
    </source>
</evidence>
<gene>
    <name evidence="1" type="ORF">M9458_030895</name>
</gene>
<comment type="caution">
    <text evidence="1">The sequence shown here is derived from an EMBL/GenBank/DDBJ whole genome shotgun (WGS) entry which is preliminary data.</text>
</comment>
<sequence length="69" mass="8141">MPKDIHGLQGSCLVIPCSFSYTSYPPKNPRRVVWYQWVSKGYPLVYDPRFPNDVIEKFRWETDLYGDPS</sequence>
<name>A0ABD0PM95_CIRMR</name>
<dbReference type="AlphaFoldDB" id="A0ABD0PM95"/>
<feature type="non-terminal residue" evidence="1">
    <location>
        <position position="69"/>
    </location>
</feature>
<keyword evidence="2" id="KW-1185">Reference proteome</keyword>
<dbReference type="EMBL" id="JAMKFB020000015">
    <property type="protein sequence ID" value="KAL0174927.1"/>
    <property type="molecule type" value="Genomic_DNA"/>
</dbReference>
<dbReference type="InterPro" id="IPR013783">
    <property type="entry name" value="Ig-like_fold"/>
</dbReference>
<dbReference type="PANTHER" id="PTHR46484:SF1">
    <property type="entry name" value="SCHWANN CELL MYELIN PROTEIN-RELATED"/>
    <property type="match status" value="1"/>
</dbReference>
<protein>
    <submittedName>
        <fullName evidence="1">Uncharacterized protein</fullName>
    </submittedName>
</protein>
<proteinExistence type="predicted"/>